<keyword evidence="2" id="KW-1185">Reference proteome</keyword>
<dbReference type="EMBL" id="BLXT01002163">
    <property type="protein sequence ID" value="GFN91777.1"/>
    <property type="molecule type" value="Genomic_DNA"/>
</dbReference>
<protein>
    <submittedName>
        <fullName evidence="1">Uncharacterized protein</fullName>
    </submittedName>
</protein>
<accession>A0AAV3ZBH5</accession>
<dbReference type="AlphaFoldDB" id="A0AAV3ZBH5"/>
<comment type="caution">
    <text evidence="1">The sequence shown here is derived from an EMBL/GenBank/DDBJ whole genome shotgun (WGS) entry which is preliminary data.</text>
</comment>
<evidence type="ECO:0000313" key="1">
    <source>
        <dbReference type="EMBL" id="GFN91777.1"/>
    </source>
</evidence>
<name>A0AAV3ZBH5_9GAST</name>
<organism evidence="1 2">
    <name type="scientific">Plakobranchus ocellatus</name>
    <dbReference type="NCBI Taxonomy" id="259542"/>
    <lineage>
        <taxon>Eukaryota</taxon>
        <taxon>Metazoa</taxon>
        <taxon>Spiralia</taxon>
        <taxon>Lophotrochozoa</taxon>
        <taxon>Mollusca</taxon>
        <taxon>Gastropoda</taxon>
        <taxon>Heterobranchia</taxon>
        <taxon>Euthyneura</taxon>
        <taxon>Panpulmonata</taxon>
        <taxon>Sacoglossa</taxon>
        <taxon>Placobranchoidea</taxon>
        <taxon>Plakobranchidae</taxon>
        <taxon>Plakobranchus</taxon>
    </lineage>
</organism>
<evidence type="ECO:0000313" key="2">
    <source>
        <dbReference type="Proteomes" id="UP000735302"/>
    </source>
</evidence>
<dbReference type="Proteomes" id="UP000735302">
    <property type="component" value="Unassembled WGS sequence"/>
</dbReference>
<sequence length="135" mass="15579">MAPQLTLHTGWMFIYFNDSVHFLVTYERATDRSILEINSQVVRLNPFNLCANLGDVHKVSDSSAILPFNLPRLTNQALFYFCLIGKLVSENVDKLRKKQPTAKTDQDLWVSVSYDHMNIITSYNITKLNDCKTHR</sequence>
<proteinExistence type="predicted"/>
<reference evidence="1 2" key="1">
    <citation type="journal article" date="2021" name="Elife">
        <title>Chloroplast acquisition without the gene transfer in kleptoplastic sea slugs, Plakobranchus ocellatus.</title>
        <authorList>
            <person name="Maeda T."/>
            <person name="Takahashi S."/>
            <person name="Yoshida T."/>
            <person name="Shimamura S."/>
            <person name="Takaki Y."/>
            <person name="Nagai Y."/>
            <person name="Toyoda A."/>
            <person name="Suzuki Y."/>
            <person name="Arimoto A."/>
            <person name="Ishii H."/>
            <person name="Satoh N."/>
            <person name="Nishiyama T."/>
            <person name="Hasebe M."/>
            <person name="Maruyama T."/>
            <person name="Minagawa J."/>
            <person name="Obokata J."/>
            <person name="Shigenobu S."/>
        </authorList>
    </citation>
    <scope>NUCLEOTIDE SEQUENCE [LARGE SCALE GENOMIC DNA]</scope>
</reference>
<gene>
    <name evidence="1" type="ORF">PoB_001828300</name>
</gene>